<reference evidence="2 3" key="1">
    <citation type="submission" date="2020-08" db="EMBL/GenBank/DDBJ databases">
        <authorList>
            <person name="Newling K."/>
            <person name="Davey J."/>
            <person name="Forrester S."/>
        </authorList>
    </citation>
    <scope>NUCLEOTIDE SEQUENCE [LARGE SCALE GENOMIC DNA]</scope>
    <source>
        <strain evidence="3">Crithidia deanei Carvalho (ATCC PRA-265)</strain>
    </source>
</reference>
<gene>
    <name evidence="2" type="ORF">ADEAN_000515600</name>
</gene>
<dbReference type="CDD" id="cd03181">
    <property type="entry name" value="GST_C_EF1Bgamma_like"/>
    <property type="match status" value="1"/>
</dbReference>
<dbReference type="VEuPathDB" id="TriTrypDB:ADEAN_000515600"/>
<evidence type="ECO:0000259" key="1">
    <source>
        <dbReference type="PROSITE" id="PS50405"/>
    </source>
</evidence>
<dbReference type="OrthoDB" id="269973at2759"/>
<keyword evidence="2" id="KW-0808">Transferase</keyword>
<feature type="domain" description="GST C-terminal" evidence="1">
    <location>
        <begin position="116"/>
        <end position="246"/>
    </location>
</feature>
<dbReference type="PANTHER" id="PTHR43986">
    <property type="entry name" value="ELONGATION FACTOR 1-GAMMA"/>
    <property type="match status" value="1"/>
</dbReference>
<dbReference type="PROSITE" id="PS50405">
    <property type="entry name" value="GST_CTER"/>
    <property type="match status" value="1"/>
</dbReference>
<dbReference type="InterPro" id="IPR036282">
    <property type="entry name" value="Glutathione-S-Trfase_C_sf"/>
</dbReference>
<accession>S9VEE3</accession>
<dbReference type="InterPro" id="IPR050802">
    <property type="entry name" value="EF-GSTs"/>
</dbReference>
<dbReference type="FunFam" id="1.20.1050.10:FF:000069">
    <property type="entry name" value="Putative elongation factor 1-gamma"/>
    <property type="match status" value="1"/>
</dbReference>
<dbReference type="PANTHER" id="PTHR43986:SF9">
    <property type="entry name" value="FACTOR 1 GAMMA, PUTATIVE-RELATED"/>
    <property type="match status" value="1"/>
</dbReference>
<keyword evidence="3" id="KW-1185">Reference proteome</keyword>
<dbReference type="GO" id="GO:0016740">
    <property type="term" value="F:transferase activity"/>
    <property type="evidence" value="ECO:0007669"/>
    <property type="project" value="UniProtKB-KW"/>
</dbReference>
<protein>
    <submittedName>
        <fullName evidence="2">Glutathione S-transferase, C-terminal domain containing protein, putative</fullName>
    </submittedName>
</protein>
<dbReference type="GO" id="GO:0005634">
    <property type="term" value="C:nucleus"/>
    <property type="evidence" value="ECO:0007669"/>
    <property type="project" value="TreeGrafter"/>
</dbReference>
<dbReference type="Pfam" id="PF00043">
    <property type="entry name" value="GST_C"/>
    <property type="match status" value="1"/>
</dbReference>
<name>S9VEE3_9TRYP</name>
<dbReference type="Gene3D" id="1.20.1050.10">
    <property type="match status" value="1"/>
</dbReference>
<dbReference type="InterPro" id="IPR010987">
    <property type="entry name" value="Glutathione-S-Trfase_C-like"/>
</dbReference>
<dbReference type="Proteomes" id="UP000515908">
    <property type="component" value="Chromosome 09"/>
</dbReference>
<dbReference type="GO" id="GO:0005737">
    <property type="term" value="C:cytoplasm"/>
    <property type="evidence" value="ECO:0007669"/>
    <property type="project" value="TreeGrafter"/>
</dbReference>
<sequence>MRLYYLENPENAAAQKILAAAAYVDVPLNTDTTTVHQYINTDEDYREYYDPAGEYPVLELEENDLNAGSPRASAGSNALSMGRINGSNNVIFGANAILRLIGRCDEADEHHVYGYTPFEASQVDMWINFSQDEIDAANAPYIQAQFVQKDIGGQKVPASAVGAVERVLAALEDVLTIRTFLVGERLSLADIAVAFSIQLVYRCNKKHSEELAKKYKAVYRHYNTVMRHPRIKEVMRKAGATLGPLR</sequence>
<dbReference type="EMBL" id="LR877153">
    <property type="protein sequence ID" value="CAD2217676.1"/>
    <property type="molecule type" value="Genomic_DNA"/>
</dbReference>
<proteinExistence type="predicted"/>
<organism evidence="2 3">
    <name type="scientific">Angomonas deanei</name>
    <dbReference type="NCBI Taxonomy" id="59799"/>
    <lineage>
        <taxon>Eukaryota</taxon>
        <taxon>Discoba</taxon>
        <taxon>Euglenozoa</taxon>
        <taxon>Kinetoplastea</taxon>
        <taxon>Metakinetoplastina</taxon>
        <taxon>Trypanosomatida</taxon>
        <taxon>Trypanosomatidae</taxon>
        <taxon>Strigomonadinae</taxon>
        <taxon>Angomonas</taxon>
    </lineage>
</organism>
<dbReference type="SUPFAM" id="SSF47616">
    <property type="entry name" value="GST C-terminal domain-like"/>
    <property type="match status" value="1"/>
</dbReference>
<dbReference type="InterPro" id="IPR004046">
    <property type="entry name" value="GST_C"/>
</dbReference>
<evidence type="ECO:0000313" key="2">
    <source>
        <dbReference type="EMBL" id="CAD2217676.1"/>
    </source>
</evidence>
<dbReference type="AlphaFoldDB" id="S9VEE3"/>
<evidence type="ECO:0000313" key="3">
    <source>
        <dbReference type="Proteomes" id="UP000515908"/>
    </source>
</evidence>
<dbReference type="GO" id="GO:0006414">
    <property type="term" value="P:translational elongation"/>
    <property type="evidence" value="ECO:0007669"/>
    <property type="project" value="TreeGrafter"/>
</dbReference>